<comment type="caution">
    <text evidence="2">The sequence shown here is derived from an EMBL/GenBank/DDBJ whole genome shotgun (WGS) entry which is preliminary data.</text>
</comment>
<keyword evidence="1" id="KW-0472">Membrane</keyword>
<accession>A0A923L8W3</accession>
<keyword evidence="1" id="KW-0812">Transmembrane</keyword>
<protein>
    <submittedName>
        <fullName evidence="2">Peptide ABC transporter permease</fullName>
    </submittedName>
</protein>
<name>A0A923L8W3_9BACI</name>
<evidence type="ECO:0000256" key="1">
    <source>
        <dbReference type="SAM" id="Phobius"/>
    </source>
</evidence>
<evidence type="ECO:0000313" key="2">
    <source>
        <dbReference type="EMBL" id="MBC5638733.1"/>
    </source>
</evidence>
<organism evidence="2 3">
    <name type="scientific">Ornithinibacillus hominis</name>
    <dbReference type="NCBI Taxonomy" id="2763055"/>
    <lineage>
        <taxon>Bacteria</taxon>
        <taxon>Bacillati</taxon>
        <taxon>Bacillota</taxon>
        <taxon>Bacilli</taxon>
        <taxon>Bacillales</taxon>
        <taxon>Bacillaceae</taxon>
        <taxon>Ornithinibacillus</taxon>
    </lineage>
</organism>
<sequence>MGISEIIFFMIIYSGLFLFIIQIIPSNNRVLFYVKSASLVLLYLMISSILWLSYKAEEVHINEHSGNEPISYTGEAVLMIGFFGIYTIILLTLGYLLKRKKHSYFLSIFSK</sequence>
<feature type="transmembrane region" description="Helical" evidence="1">
    <location>
        <begin position="36"/>
        <end position="56"/>
    </location>
</feature>
<proteinExistence type="predicted"/>
<dbReference type="Proteomes" id="UP000637359">
    <property type="component" value="Unassembled WGS sequence"/>
</dbReference>
<evidence type="ECO:0000313" key="3">
    <source>
        <dbReference type="Proteomes" id="UP000637359"/>
    </source>
</evidence>
<keyword evidence="3" id="KW-1185">Reference proteome</keyword>
<dbReference type="AlphaFoldDB" id="A0A923L8W3"/>
<feature type="transmembrane region" description="Helical" evidence="1">
    <location>
        <begin position="76"/>
        <end position="97"/>
    </location>
</feature>
<reference evidence="2" key="1">
    <citation type="submission" date="2020-08" db="EMBL/GenBank/DDBJ databases">
        <title>Genome public.</title>
        <authorList>
            <person name="Liu C."/>
            <person name="Sun Q."/>
        </authorList>
    </citation>
    <scope>NUCLEOTIDE SEQUENCE</scope>
    <source>
        <strain evidence="2">BX22</strain>
    </source>
</reference>
<feature type="transmembrane region" description="Helical" evidence="1">
    <location>
        <begin position="6"/>
        <end position="24"/>
    </location>
</feature>
<dbReference type="RefSeq" id="WP_186871427.1">
    <property type="nucleotide sequence ID" value="NZ_JACOOL010000020.1"/>
</dbReference>
<dbReference type="EMBL" id="JACOOL010000020">
    <property type="protein sequence ID" value="MBC5638733.1"/>
    <property type="molecule type" value="Genomic_DNA"/>
</dbReference>
<gene>
    <name evidence="2" type="ORF">H8S33_18340</name>
</gene>
<keyword evidence="1" id="KW-1133">Transmembrane helix</keyword>